<comment type="caution">
    <text evidence="2">The sequence shown here is derived from an EMBL/GenBank/DDBJ whole genome shotgun (WGS) entry which is preliminary data.</text>
</comment>
<evidence type="ECO:0000313" key="3">
    <source>
        <dbReference type="Proteomes" id="UP000306808"/>
    </source>
</evidence>
<name>A0A4U0N9L1_9SPHI</name>
<dbReference type="RefSeq" id="WP_136903394.1">
    <property type="nucleotide sequence ID" value="NZ_SUME01000013.1"/>
</dbReference>
<sequence>MKNIINKISRALQVVLLAPIKLPGKALNILKYVAVGLGIIESVLDKGEKEAETRDQEVPDDMSQKAEGDEQIRKSDKVIVGYIDVGEESEEEDGRKESDE</sequence>
<reference evidence="2 3" key="1">
    <citation type="submission" date="2019-04" db="EMBL/GenBank/DDBJ databases">
        <title>Sphingobacterium olei sp. nov., isolated from oil-contaminated soil.</title>
        <authorList>
            <person name="Liu B."/>
        </authorList>
    </citation>
    <scope>NUCLEOTIDE SEQUENCE [LARGE SCALE GENOMIC DNA]</scope>
    <source>
        <strain evidence="2 3">HAL-9</strain>
    </source>
</reference>
<organism evidence="2 3">
    <name type="scientific">Sphingobacterium olei</name>
    <dbReference type="NCBI Taxonomy" id="2571155"/>
    <lineage>
        <taxon>Bacteria</taxon>
        <taxon>Pseudomonadati</taxon>
        <taxon>Bacteroidota</taxon>
        <taxon>Sphingobacteriia</taxon>
        <taxon>Sphingobacteriales</taxon>
        <taxon>Sphingobacteriaceae</taxon>
        <taxon>Sphingobacterium</taxon>
    </lineage>
</organism>
<gene>
    <name evidence="2" type="ORF">FAZ15_21275</name>
</gene>
<dbReference type="AlphaFoldDB" id="A0A4U0N9L1"/>
<keyword evidence="3" id="KW-1185">Reference proteome</keyword>
<dbReference type="EMBL" id="SUME01000013">
    <property type="protein sequence ID" value="TJZ50557.1"/>
    <property type="molecule type" value="Genomic_DNA"/>
</dbReference>
<evidence type="ECO:0000256" key="1">
    <source>
        <dbReference type="SAM" id="MobiDB-lite"/>
    </source>
</evidence>
<proteinExistence type="predicted"/>
<protein>
    <submittedName>
        <fullName evidence="2">Uncharacterized protein</fullName>
    </submittedName>
</protein>
<evidence type="ECO:0000313" key="2">
    <source>
        <dbReference type="EMBL" id="TJZ50557.1"/>
    </source>
</evidence>
<accession>A0A4U0N9L1</accession>
<dbReference type="OrthoDB" id="713836at2"/>
<dbReference type="Proteomes" id="UP000306808">
    <property type="component" value="Unassembled WGS sequence"/>
</dbReference>
<feature type="region of interest" description="Disordered" evidence="1">
    <location>
        <begin position="47"/>
        <end position="75"/>
    </location>
</feature>